<protein>
    <submittedName>
        <fullName evidence="2">Uncharacterized protein</fullName>
    </submittedName>
</protein>
<dbReference type="Proteomes" id="UP001177023">
    <property type="component" value="Unassembled WGS sequence"/>
</dbReference>
<organism evidence="2 3">
    <name type="scientific">Mesorhabditis spiculigera</name>
    <dbReference type="NCBI Taxonomy" id="96644"/>
    <lineage>
        <taxon>Eukaryota</taxon>
        <taxon>Metazoa</taxon>
        <taxon>Ecdysozoa</taxon>
        <taxon>Nematoda</taxon>
        <taxon>Chromadorea</taxon>
        <taxon>Rhabditida</taxon>
        <taxon>Rhabditina</taxon>
        <taxon>Rhabditomorpha</taxon>
        <taxon>Rhabditoidea</taxon>
        <taxon>Rhabditidae</taxon>
        <taxon>Mesorhabditinae</taxon>
        <taxon>Mesorhabditis</taxon>
    </lineage>
</organism>
<reference evidence="2" key="1">
    <citation type="submission" date="2023-06" db="EMBL/GenBank/DDBJ databases">
        <authorList>
            <person name="Delattre M."/>
        </authorList>
    </citation>
    <scope>NUCLEOTIDE SEQUENCE</scope>
    <source>
        <strain evidence="2">AF72</strain>
    </source>
</reference>
<keyword evidence="1" id="KW-1133">Transmembrane helix</keyword>
<sequence length="287" mass="33129">MMFLAVKFLCWCLPEVHNPLKFSRPDLSDNPAELNRFHLRRARDYFQQYHRNRARLFDFSITIMATNSRQHFLMQNLGYLLDEFRFEKRPYIEICLLEADGAQNAEILESFNHFNVSDPSKAGQPLSGLSVERDWSASQQCLLASDRNSPYVLLLQETAGVLDNFAELMQLAVIAALFLGALHRYGIVKMDAADTRKTIVNACCLYLFLIYLLWLGNGVVLLPKLRYFFADRVYLTTPRQDDMLAVLYRTSIIDDIGKCSAVFPLMRDYRFTGRSTDFNLFAPLAFT</sequence>
<gene>
    <name evidence="2" type="ORF">MSPICULIGERA_LOCUS16207</name>
</gene>
<feature type="transmembrane region" description="Helical" evidence="1">
    <location>
        <begin position="199"/>
        <end position="222"/>
    </location>
</feature>
<evidence type="ECO:0000313" key="3">
    <source>
        <dbReference type="Proteomes" id="UP001177023"/>
    </source>
</evidence>
<comment type="caution">
    <text evidence="2">The sequence shown here is derived from an EMBL/GenBank/DDBJ whole genome shotgun (WGS) entry which is preliminary data.</text>
</comment>
<keyword evidence="3" id="KW-1185">Reference proteome</keyword>
<keyword evidence="1" id="KW-0812">Transmembrane</keyword>
<feature type="transmembrane region" description="Helical" evidence="1">
    <location>
        <begin position="168"/>
        <end position="187"/>
    </location>
</feature>
<dbReference type="EMBL" id="CATQJA010002652">
    <property type="protein sequence ID" value="CAJ0577943.1"/>
    <property type="molecule type" value="Genomic_DNA"/>
</dbReference>
<evidence type="ECO:0000256" key="1">
    <source>
        <dbReference type="SAM" id="Phobius"/>
    </source>
</evidence>
<accession>A0AA36D188</accession>
<name>A0AA36D188_9BILA</name>
<evidence type="ECO:0000313" key="2">
    <source>
        <dbReference type="EMBL" id="CAJ0577943.1"/>
    </source>
</evidence>
<feature type="non-terminal residue" evidence="2">
    <location>
        <position position="1"/>
    </location>
</feature>
<keyword evidence="1" id="KW-0472">Membrane</keyword>
<dbReference type="AlphaFoldDB" id="A0AA36D188"/>
<proteinExistence type="predicted"/>